<organism evidence="2 3">
    <name type="scientific">Streptomyces sodiiphilus</name>
    <dbReference type="NCBI Taxonomy" id="226217"/>
    <lineage>
        <taxon>Bacteria</taxon>
        <taxon>Bacillati</taxon>
        <taxon>Actinomycetota</taxon>
        <taxon>Actinomycetes</taxon>
        <taxon>Kitasatosporales</taxon>
        <taxon>Streptomycetaceae</taxon>
        <taxon>Streptomyces</taxon>
    </lineage>
</organism>
<evidence type="ECO:0000313" key="3">
    <source>
        <dbReference type="Proteomes" id="UP001501303"/>
    </source>
</evidence>
<evidence type="ECO:0000256" key="1">
    <source>
        <dbReference type="SAM" id="MobiDB-lite"/>
    </source>
</evidence>
<gene>
    <name evidence="2" type="ORF">GCM10009716_27460</name>
</gene>
<dbReference type="Proteomes" id="UP001501303">
    <property type="component" value="Unassembled WGS sequence"/>
</dbReference>
<comment type="caution">
    <text evidence="2">The sequence shown here is derived from an EMBL/GenBank/DDBJ whole genome shotgun (WGS) entry which is preliminary data.</text>
</comment>
<sequence>MDGRAARASVKGTGDNHVDRDDDLGGELMTAVKAAAVRSAPRTILTSRAPV</sequence>
<keyword evidence="3" id="KW-1185">Reference proteome</keyword>
<proteinExistence type="predicted"/>
<evidence type="ECO:0000313" key="2">
    <source>
        <dbReference type="EMBL" id="GAA1916823.1"/>
    </source>
</evidence>
<accession>A0ABN2PDV0</accession>
<protein>
    <submittedName>
        <fullName evidence="2">Uncharacterized protein</fullName>
    </submittedName>
</protein>
<feature type="region of interest" description="Disordered" evidence="1">
    <location>
        <begin position="1"/>
        <end position="22"/>
    </location>
</feature>
<reference evidence="2 3" key="1">
    <citation type="journal article" date="2019" name="Int. J. Syst. Evol. Microbiol.">
        <title>The Global Catalogue of Microorganisms (GCM) 10K type strain sequencing project: providing services to taxonomists for standard genome sequencing and annotation.</title>
        <authorList>
            <consortium name="The Broad Institute Genomics Platform"/>
            <consortium name="The Broad Institute Genome Sequencing Center for Infectious Disease"/>
            <person name="Wu L."/>
            <person name="Ma J."/>
        </authorList>
    </citation>
    <scope>NUCLEOTIDE SEQUENCE [LARGE SCALE GENOMIC DNA]</scope>
    <source>
        <strain evidence="2 3">JCM 13581</strain>
    </source>
</reference>
<name>A0ABN2PDV0_9ACTN</name>
<dbReference type="EMBL" id="BAAAMJ010000029">
    <property type="protein sequence ID" value="GAA1916823.1"/>
    <property type="molecule type" value="Genomic_DNA"/>
</dbReference>